<evidence type="ECO:0000256" key="2">
    <source>
        <dbReference type="SAM" id="Phobius"/>
    </source>
</evidence>
<feature type="compositionally biased region" description="Polar residues" evidence="1">
    <location>
        <begin position="218"/>
        <end position="244"/>
    </location>
</feature>
<dbReference type="AlphaFoldDB" id="A0A8H4INF2"/>
<proteinExistence type="predicted"/>
<evidence type="ECO:0000313" key="4">
    <source>
        <dbReference type="Proteomes" id="UP000572817"/>
    </source>
</evidence>
<protein>
    <submittedName>
        <fullName evidence="3">Cys/Met metabolism pyridoxal phosphate-dependent enzyme</fullName>
    </submittedName>
</protein>
<feature type="compositionally biased region" description="Pro residues" evidence="1">
    <location>
        <begin position="250"/>
        <end position="264"/>
    </location>
</feature>
<keyword evidence="2" id="KW-0472">Membrane</keyword>
<feature type="region of interest" description="Disordered" evidence="1">
    <location>
        <begin position="217"/>
        <end position="294"/>
    </location>
</feature>
<comment type="caution">
    <text evidence="3">The sequence shown here is derived from an EMBL/GenBank/DDBJ whole genome shotgun (WGS) entry which is preliminary data.</text>
</comment>
<keyword evidence="2" id="KW-1133">Transmembrane helix</keyword>
<feature type="transmembrane region" description="Helical" evidence="2">
    <location>
        <begin position="61"/>
        <end position="84"/>
    </location>
</feature>
<evidence type="ECO:0000313" key="3">
    <source>
        <dbReference type="EMBL" id="KAF4303517.1"/>
    </source>
</evidence>
<keyword evidence="4" id="KW-1185">Reference proteome</keyword>
<feature type="transmembrane region" description="Helical" evidence="2">
    <location>
        <begin position="96"/>
        <end position="118"/>
    </location>
</feature>
<reference evidence="3" key="1">
    <citation type="submission" date="2020-04" db="EMBL/GenBank/DDBJ databases">
        <title>Genome Assembly and Annotation of Botryosphaeria dothidea sdau 11-99, a Latent Pathogen of Apple Fruit Ring Rot in China.</title>
        <authorList>
            <person name="Yu C."/>
            <person name="Diao Y."/>
            <person name="Lu Q."/>
            <person name="Zhao J."/>
            <person name="Cui S."/>
            <person name="Peng C."/>
            <person name="He B."/>
            <person name="Liu H."/>
        </authorList>
    </citation>
    <scope>NUCLEOTIDE SEQUENCE [LARGE SCALE GENOMIC DNA]</scope>
    <source>
        <strain evidence="3">Sdau11-99</strain>
    </source>
</reference>
<name>A0A8H4INF2_9PEZI</name>
<gene>
    <name evidence="3" type="ORF">GTA08_BOTSDO08823</name>
</gene>
<dbReference type="EMBL" id="WWBZ02000062">
    <property type="protein sequence ID" value="KAF4303517.1"/>
    <property type="molecule type" value="Genomic_DNA"/>
</dbReference>
<evidence type="ECO:0000256" key="1">
    <source>
        <dbReference type="SAM" id="MobiDB-lite"/>
    </source>
</evidence>
<dbReference type="Proteomes" id="UP000572817">
    <property type="component" value="Unassembled WGS sequence"/>
</dbReference>
<feature type="transmembrane region" description="Helical" evidence="2">
    <location>
        <begin position="21"/>
        <end position="41"/>
    </location>
</feature>
<accession>A0A8H4INF2</accession>
<keyword evidence="2" id="KW-0812">Transmembrane</keyword>
<organism evidence="3 4">
    <name type="scientific">Botryosphaeria dothidea</name>
    <dbReference type="NCBI Taxonomy" id="55169"/>
    <lineage>
        <taxon>Eukaryota</taxon>
        <taxon>Fungi</taxon>
        <taxon>Dikarya</taxon>
        <taxon>Ascomycota</taxon>
        <taxon>Pezizomycotina</taxon>
        <taxon>Dothideomycetes</taxon>
        <taxon>Dothideomycetes incertae sedis</taxon>
        <taxon>Botryosphaeriales</taxon>
        <taxon>Botryosphaeriaceae</taxon>
        <taxon>Botryosphaeria</taxon>
    </lineage>
</organism>
<feature type="transmembrane region" description="Helical" evidence="2">
    <location>
        <begin position="124"/>
        <end position="146"/>
    </location>
</feature>
<sequence length="294" mass="32308">MARYSHETSPWKKRVLLPFWILRDALTIILIASYAIILSAISDDPNDTLEDNFSDREIKSTKVIVAVYMSLFAVSLLLDIYCMVRATCHSLSPRTFLIINVLQTTWWTVVLILIFIGGAAYGRAFVFIFAIACFLLYLGLLIYAGVVYHRDRKARRTGGAYAPTTNPVNNNLSAQEYGQATYAGSYGNGPTYGQAPTYTYNEAYAPRAEELKPIPMPRQQQQHHQTTEYFSPSSVGATPVSPQSAGGYVMPPPHPSVSPAPTSPLPASHPSTGQGPYVLPPPMKGGAHEMPGRH</sequence>
<dbReference type="OrthoDB" id="5211263at2759"/>